<dbReference type="GO" id="GO:0005576">
    <property type="term" value="C:extracellular region"/>
    <property type="evidence" value="ECO:0007669"/>
    <property type="project" value="InterPro"/>
</dbReference>
<reference evidence="4 5" key="1">
    <citation type="submission" date="2020-07" db="EMBL/GenBank/DDBJ databases">
        <title>Endozoicomonas sp. nov., isolated from sediment.</title>
        <authorList>
            <person name="Gu T."/>
        </authorList>
    </citation>
    <scope>NUCLEOTIDE SEQUENCE [LARGE SCALE GENOMIC DNA]</scope>
    <source>
        <strain evidence="4 5">SM1973</strain>
    </source>
</reference>
<feature type="active site" evidence="1">
    <location>
        <position position="707"/>
    </location>
</feature>
<dbReference type="RefSeq" id="WP_180567902.1">
    <property type="nucleotide sequence ID" value="NZ_JACCKB010000008.1"/>
</dbReference>
<dbReference type="EMBL" id="JACCKB010000008">
    <property type="protein sequence ID" value="NYZ65875.1"/>
    <property type="molecule type" value="Genomic_DNA"/>
</dbReference>
<dbReference type="AlphaFoldDB" id="A0A853I9D6"/>
<dbReference type="Proteomes" id="UP000569732">
    <property type="component" value="Unassembled WGS sequence"/>
</dbReference>
<dbReference type="Pfam" id="PF01752">
    <property type="entry name" value="Peptidase_M9"/>
    <property type="match status" value="1"/>
</dbReference>
<feature type="region of interest" description="Disordered" evidence="2">
    <location>
        <begin position="124"/>
        <end position="143"/>
    </location>
</feature>
<comment type="caution">
    <text evidence="4">The sequence shown here is derived from an EMBL/GenBank/DDBJ whole genome shotgun (WGS) entry which is preliminary data.</text>
</comment>
<dbReference type="PROSITE" id="PS51257">
    <property type="entry name" value="PROKAR_LIPOPROTEIN"/>
    <property type="match status" value="1"/>
</dbReference>
<proteinExistence type="predicted"/>
<feature type="signal peptide" evidence="3">
    <location>
        <begin position="1"/>
        <end position="28"/>
    </location>
</feature>
<dbReference type="GO" id="GO:0006508">
    <property type="term" value="P:proteolysis"/>
    <property type="evidence" value="ECO:0007669"/>
    <property type="project" value="InterPro"/>
</dbReference>
<feature type="chain" id="PRO_5032704309" evidence="3">
    <location>
        <begin position="29"/>
        <end position="888"/>
    </location>
</feature>
<keyword evidence="3" id="KW-0732">Signal</keyword>
<evidence type="ECO:0000313" key="4">
    <source>
        <dbReference type="EMBL" id="NYZ65875.1"/>
    </source>
</evidence>
<evidence type="ECO:0000256" key="2">
    <source>
        <dbReference type="SAM" id="MobiDB-lite"/>
    </source>
</evidence>
<dbReference type="Gene3D" id="3.40.30.160">
    <property type="entry name" value="Collagenase ColT, N-terminal domain"/>
    <property type="match status" value="1"/>
</dbReference>
<dbReference type="GO" id="GO:0004222">
    <property type="term" value="F:metalloendopeptidase activity"/>
    <property type="evidence" value="ECO:0007669"/>
    <property type="project" value="InterPro"/>
</dbReference>
<evidence type="ECO:0000256" key="1">
    <source>
        <dbReference type="PIRSR" id="PIRSR602169-1"/>
    </source>
</evidence>
<dbReference type="GO" id="GO:0008270">
    <property type="term" value="F:zinc ion binding"/>
    <property type="evidence" value="ECO:0007669"/>
    <property type="project" value="InterPro"/>
</dbReference>
<dbReference type="InterPro" id="IPR002169">
    <property type="entry name" value="Peptidase_M9A/M9B"/>
</dbReference>
<name>A0A853I9D6_9GAMM</name>
<feature type="region of interest" description="Disordered" evidence="2">
    <location>
        <begin position="236"/>
        <end position="268"/>
    </location>
</feature>
<evidence type="ECO:0000313" key="5">
    <source>
        <dbReference type="Proteomes" id="UP000569732"/>
    </source>
</evidence>
<keyword evidence="5" id="KW-1185">Reference proteome</keyword>
<sequence>MRKPNGAIINLAAVSCVATLLASSPAFANQAPTTMSQSHQATLGKSVTSKVWGQDPEKQPLYYQLMSSPKYGTLSFDNYKGTFTYTAHSPIADYDEFRFKVWDGYQYSNESVVQFLFDSKQVTQKPTTPTTTKPKARNHAPTTMGQTNYVEKGKLLKSRAYGVDKDKDTLTFTVVKQPKYGSLNLDSKTGKFTYYSTANVKQDIFSFQVFDGEASSNVSSVYLSFNNASITTNPTQPVTPVTTTKITKPTKPVTPTPTTTTKITKPTKPVTPTTTIANLYPSYWTSKESFPNHVRSILSASYSQQNSMTMGVYTKSEVLDIFSSLAFLVDQKNPSDQAFEGLIVYLKAWFASNSASEFSTADATLINNVLSQLINMPEIANIDPDIWADINYRSSIIVDGYATILDHAIRNKSIRTVFTKQLTNLEGFFNRLYQQQEAVNGARGYTKAIFTVFKTLKLYTYYANNDGELFKQAIISQTSLPSTMNKLGKSSLSLFKDRYGKRKDDGFILLNTLWILGSLNFAGEEVWNQQVEQNIIDIVKAQSGYPDQRELKSSFYKYYVSQVYPKNAEETCNSKFSGLCYKLQVAEILPYTHQCSNSLKLRYQQLSQSEVNGVCARLSRQEYDFHAQMGTNWQPVKDDFNEALELVVFDSREDYQRYGSALYKYLDTNNGGYYLEGIPSKQGNQARLFVYEENRFGKWDIRNLQHEYVHYLDGRFNKYGDFGNYNTSVKGNNIVWSTEGLAEFFAWNKDYRQDGVNSLLNSAKKGIPSLDKIISVIYGESQTLIYDWSYTVNRFFYEKHRAEYLSLIQHLRNNQFDAYKAELNSMKQRYSNEYYNWVNNLINDLRSKQHSTGHTMAGDSLHSRSNHHVNHMPTVVDQATALRPPLFE</sequence>
<evidence type="ECO:0000256" key="3">
    <source>
        <dbReference type="SAM" id="SignalP"/>
    </source>
</evidence>
<protein>
    <submittedName>
        <fullName evidence="4">Collagenase</fullName>
    </submittedName>
</protein>
<dbReference type="Pfam" id="PF17963">
    <property type="entry name" value="Big_9"/>
    <property type="match status" value="2"/>
</dbReference>
<dbReference type="Gene3D" id="1.10.390.20">
    <property type="match status" value="1"/>
</dbReference>
<gene>
    <name evidence="4" type="ORF">H0A36_07595</name>
</gene>
<dbReference type="PRINTS" id="PR00931">
    <property type="entry name" value="MICOLLPTASE"/>
</dbReference>
<organism evidence="4 5">
    <name type="scientific">Spartinivicinus marinus</name>
    <dbReference type="NCBI Taxonomy" id="2994442"/>
    <lineage>
        <taxon>Bacteria</taxon>
        <taxon>Pseudomonadati</taxon>
        <taxon>Pseudomonadota</taxon>
        <taxon>Gammaproteobacteria</taxon>
        <taxon>Oceanospirillales</taxon>
        <taxon>Zooshikellaceae</taxon>
        <taxon>Spartinivicinus</taxon>
    </lineage>
</organism>
<accession>A0A853I9D6</accession>